<keyword evidence="1" id="KW-0614">Plasmid</keyword>
<dbReference type="Proteomes" id="UP000185109">
    <property type="component" value="Plasmid pRsp8C3c"/>
</dbReference>
<evidence type="ECO:0000313" key="2">
    <source>
        <dbReference type="Proteomes" id="UP000185109"/>
    </source>
</evidence>
<dbReference type="AlphaFoldDB" id="A0A1L5PHC9"/>
<evidence type="ECO:0000313" key="1">
    <source>
        <dbReference type="EMBL" id="APO79430.1"/>
    </source>
</evidence>
<geneLocation type="plasmid" evidence="2">
    <name>prsp8c3c</name>
</geneLocation>
<accession>A0A1L5PHC9</accession>
<gene>
    <name evidence="1" type="ORF">AM571_PC01699</name>
</gene>
<organism evidence="1 2">
    <name type="scientific">Rhizobium etli 8C-3</name>
    <dbReference type="NCBI Taxonomy" id="538025"/>
    <lineage>
        <taxon>Bacteria</taxon>
        <taxon>Pseudomonadati</taxon>
        <taxon>Pseudomonadota</taxon>
        <taxon>Alphaproteobacteria</taxon>
        <taxon>Hyphomicrobiales</taxon>
        <taxon>Rhizobiaceae</taxon>
        <taxon>Rhizobium/Agrobacterium group</taxon>
        <taxon>Rhizobium</taxon>
    </lineage>
</organism>
<proteinExistence type="predicted"/>
<name>A0A1L5PHC9_RHIET</name>
<protein>
    <submittedName>
        <fullName evidence="1">Uncharacterized protein</fullName>
    </submittedName>
</protein>
<reference evidence="1 2" key="1">
    <citation type="submission" date="2016-09" db="EMBL/GenBank/DDBJ databases">
        <title>The complete genome sequences of Rhizobium gallicum, symbiovars gallicum and phaseoli, symbionts associated to common bean (Phaseolus vulgaris).</title>
        <authorList>
            <person name="Bustos P."/>
            <person name="Santamaria R.I."/>
            <person name="Perez-Carrascal O.M."/>
            <person name="Juarez S."/>
            <person name="Lozano L."/>
            <person name="Martinez-Flores I."/>
            <person name="Martinez-Romero E."/>
            <person name="Cevallos M."/>
            <person name="Romero D."/>
            <person name="Davila G."/>
            <person name="Gonzalez V."/>
        </authorList>
    </citation>
    <scope>NUCLEOTIDE SEQUENCE [LARGE SCALE GENOMIC DNA]</scope>
    <source>
        <strain evidence="1 2">8C-3</strain>
        <plasmid evidence="2">Plasmid prsp8c3c</plasmid>
    </source>
</reference>
<sequence>MRPLVRAALSLLNWQDQVWPAPIVAALFISGSAELQIVVSISVGDRATCSAPRSSGKVEAECLWQKLEGWLSSSLLYAAGGHLVSRGGHCLKGCTGDHSRRGLRHSS</sequence>
<dbReference type="EMBL" id="CP017244">
    <property type="protein sequence ID" value="APO79430.1"/>
    <property type="molecule type" value="Genomic_DNA"/>
</dbReference>